<dbReference type="PANTHER" id="PTHR10443">
    <property type="entry name" value="MICROSOMAL DIPEPTIDASE"/>
    <property type="match status" value="1"/>
</dbReference>
<dbReference type="PROSITE" id="PS51365">
    <property type="entry name" value="RENAL_DIPEPTIDASE_2"/>
    <property type="match status" value="1"/>
</dbReference>
<evidence type="ECO:0000313" key="2">
    <source>
        <dbReference type="Proteomes" id="UP001218246"/>
    </source>
</evidence>
<evidence type="ECO:0000313" key="1">
    <source>
        <dbReference type="EMBL" id="MDG5752652.1"/>
    </source>
</evidence>
<dbReference type="EMBL" id="JARULN010000001">
    <property type="protein sequence ID" value="MDG5752652.1"/>
    <property type="molecule type" value="Genomic_DNA"/>
</dbReference>
<dbReference type="Gene3D" id="3.20.20.140">
    <property type="entry name" value="Metal-dependent hydrolases"/>
    <property type="match status" value="1"/>
</dbReference>
<proteinExistence type="predicted"/>
<dbReference type="Proteomes" id="UP001218246">
    <property type="component" value="Unassembled WGS sequence"/>
</dbReference>
<sequence length="306" mass="34668">MQIFDAHCDVLWQLWSDRKRQFINDPHLHITMENLLRNDAKIQCFAIYVPENVSQEQRFLVALEMVDIFYKEIIEKHPHMKVLLSKADVDNLKDGEIGALLTLEGCDAIDKNIVKLETLYRLGVRSVGLTWNYSNAVADGVLEPRGAGLSSFGFQVVEHLNAHGLWTDVSHLSVKGFWDVIGHATYPVASHSNCRSLCDHPRNLTDEQIRALLQKDGVIGITFVPSFITEGPAHISHILKHIEHICMLGGEKQLGFGSDFDGITETVEGLSSYADYPNLINILQKHYSERQVEGFLYKNFTSYINF</sequence>
<dbReference type="PANTHER" id="PTHR10443:SF12">
    <property type="entry name" value="DIPEPTIDASE"/>
    <property type="match status" value="1"/>
</dbReference>
<dbReference type="InterPro" id="IPR008257">
    <property type="entry name" value="Pept_M19"/>
</dbReference>
<dbReference type="SUPFAM" id="SSF51556">
    <property type="entry name" value="Metallo-dependent hydrolases"/>
    <property type="match status" value="1"/>
</dbReference>
<keyword evidence="2" id="KW-1185">Reference proteome</keyword>
<accession>A0ABT6H218</accession>
<comment type="caution">
    <text evidence="1">The sequence shown here is derived from an EMBL/GenBank/DDBJ whole genome shotgun (WGS) entry which is preliminary data.</text>
</comment>
<dbReference type="Pfam" id="PF01244">
    <property type="entry name" value="Peptidase_M19"/>
    <property type="match status" value="1"/>
</dbReference>
<dbReference type="CDD" id="cd01301">
    <property type="entry name" value="rDP_like"/>
    <property type="match status" value="1"/>
</dbReference>
<name>A0ABT6H218_9BACI</name>
<dbReference type="RefSeq" id="WP_124563709.1">
    <property type="nucleotide sequence ID" value="NZ_JARRRY010000001.1"/>
</dbReference>
<protein>
    <submittedName>
        <fullName evidence="1">Dipeptidase</fullName>
    </submittedName>
</protein>
<gene>
    <name evidence="1" type="ORF">P6P90_01375</name>
</gene>
<dbReference type="InterPro" id="IPR032466">
    <property type="entry name" value="Metal_Hydrolase"/>
</dbReference>
<reference evidence="1 2" key="1">
    <citation type="submission" date="2023-04" db="EMBL/GenBank/DDBJ databases">
        <title>Ectobacillus antri isolated from activated sludge.</title>
        <authorList>
            <person name="Yan P."/>
            <person name="Liu X."/>
        </authorList>
    </citation>
    <scope>NUCLEOTIDE SEQUENCE [LARGE SCALE GENOMIC DNA]</scope>
    <source>
        <strain evidence="1 2">C18H</strain>
    </source>
</reference>
<organism evidence="1 2">
    <name type="scientific">Ectobacillus antri</name>
    <dbReference type="NCBI Taxonomy" id="2486280"/>
    <lineage>
        <taxon>Bacteria</taxon>
        <taxon>Bacillati</taxon>
        <taxon>Bacillota</taxon>
        <taxon>Bacilli</taxon>
        <taxon>Bacillales</taxon>
        <taxon>Bacillaceae</taxon>
        <taxon>Ectobacillus</taxon>
    </lineage>
</organism>